<dbReference type="AlphaFoldDB" id="W9WUY3"/>
<dbReference type="GeneID" id="19192939"/>
<sequence length="165" mass="18681">MASTQDPERARIQKWLEDFHAASATLSASHWCNNFFAPSIILQFGNGPPVQGLEALRDMFFAPQLARLDLMEHYIEYFDYVPPRIYQAARIKYRVKGDDPSGKDDVEIPGFATIYVREDQDGDGASGDGGIKGRLICYRMETFLDTRPLEKRMQEVLEGKEGSQA</sequence>
<evidence type="ECO:0000313" key="2">
    <source>
        <dbReference type="Proteomes" id="UP000019471"/>
    </source>
</evidence>
<dbReference type="eggNOG" id="ENOG502SXNY">
    <property type="taxonomic scope" value="Eukaryota"/>
</dbReference>
<protein>
    <recommendedName>
        <fullName evidence="3">SnoaL-like domain-containing protein</fullName>
    </recommendedName>
</protein>
<organism evidence="1 2">
    <name type="scientific">Cladophialophora psammophila CBS 110553</name>
    <dbReference type="NCBI Taxonomy" id="1182543"/>
    <lineage>
        <taxon>Eukaryota</taxon>
        <taxon>Fungi</taxon>
        <taxon>Dikarya</taxon>
        <taxon>Ascomycota</taxon>
        <taxon>Pezizomycotina</taxon>
        <taxon>Eurotiomycetes</taxon>
        <taxon>Chaetothyriomycetidae</taxon>
        <taxon>Chaetothyriales</taxon>
        <taxon>Herpotrichiellaceae</taxon>
        <taxon>Cladophialophora</taxon>
    </lineage>
</organism>
<evidence type="ECO:0000313" key="1">
    <source>
        <dbReference type="EMBL" id="EXJ68446.1"/>
    </source>
</evidence>
<name>W9WUY3_9EURO</name>
<dbReference type="EMBL" id="AMGX01000013">
    <property type="protein sequence ID" value="EXJ68446.1"/>
    <property type="molecule type" value="Genomic_DNA"/>
</dbReference>
<comment type="caution">
    <text evidence="1">The sequence shown here is derived from an EMBL/GenBank/DDBJ whole genome shotgun (WGS) entry which is preliminary data.</text>
</comment>
<evidence type="ECO:0008006" key="3">
    <source>
        <dbReference type="Google" id="ProtNLM"/>
    </source>
</evidence>
<gene>
    <name evidence="1" type="ORF">A1O5_08238</name>
</gene>
<reference evidence="1 2" key="1">
    <citation type="submission" date="2013-03" db="EMBL/GenBank/DDBJ databases">
        <title>The Genome Sequence of Cladophialophora psammophila CBS 110553.</title>
        <authorList>
            <consortium name="The Broad Institute Genomics Platform"/>
            <person name="Cuomo C."/>
            <person name="de Hoog S."/>
            <person name="Gorbushina A."/>
            <person name="Walker B."/>
            <person name="Young S.K."/>
            <person name="Zeng Q."/>
            <person name="Gargeya S."/>
            <person name="Fitzgerald M."/>
            <person name="Haas B."/>
            <person name="Abouelleil A."/>
            <person name="Allen A.W."/>
            <person name="Alvarado L."/>
            <person name="Arachchi H.M."/>
            <person name="Berlin A.M."/>
            <person name="Chapman S.B."/>
            <person name="Gainer-Dewar J."/>
            <person name="Goldberg J."/>
            <person name="Griggs A."/>
            <person name="Gujja S."/>
            <person name="Hansen M."/>
            <person name="Howarth C."/>
            <person name="Imamovic A."/>
            <person name="Ireland A."/>
            <person name="Larimer J."/>
            <person name="McCowan C."/>
            <person name="Murphy C."/>
            <person name="Pearson M."/>
            <person name="Poon T.W."/>
            <person name="Priest M."/>
            <person name="Roberts A."/>
            <person name="Saif S."/>
            <person name="Shea T."/>
            <person name="Sisk P."/>
            <person name="Sykes S."/>
            <person name="Wortman J."/>
            <person name="Nusbaum C."/>
            <person name="Birren B."/>
        </authorList>
    </citation>
    <scope>NUCLEOTIDE SEQUENCE [LARGE SCALE GENOMIC DNA]</scope>
    <source>
        <strain evidence="1 2">CBS 110553</strain>
    </source>
</reference>
<accession>W9WUY3</accession>
<dbReference type="Proteomes" id="UP000019471">
    <property type="component" value="Unassembled WGS sequence"/>
</dbReference>
<proteinExistence type="predicted"/>
<dbReference type="OrthoDB" id="9983368at2759"/>
<keyword evidence="2" id="KW-1185">Reference proteome</keyword>
<dbReference type="HOGENOM" id="CLU_119346_2_0_1"/>
<dbReference type="RefSeq" id="XP_007747012.1">
    <property type="nucleotide sequence ID" value="XM_007748822.1"/>
</dbReference>